<dbReference type="AlphaFoldDB" id="A0A821L1X8"/>
<feature type="active site" description="Proton acceptor" evidence="4">
    <location>
        <position position="824"/>
    </location>
</feature>
<dbReference type="GO" id="GO:0046872">
    <property type="term" value="F:metal ion binding"/>
    <property type="evidence" value="ECO:0007669"/>
    <property type="project" value="UniProtKB-KW"/>
</dbReference>
<dbReference type="InterPro" id="IPR000719">
    <property type="entry name" value="Prot_kinase_dom"/>
</dbReference>
<dbReference type="SMART" id="SM00409">
    <property type="entry name" value="IG"/>
    <property type="match status" value="4"/>
</dbReference>
<evidence type="ECO:0000313" key="9">
    <source>
        <dbReference type="EMBL" id="CAF4744154.1"/>
    </source>
</evidence>
<name>A0A821L1X8_9NEOP</name>
<keyword evidence="2" id="KW-0067">ATP-binding</keyword>
<reference evidence="9" key="1">
    <citation type="submission" date="2021-02" db="EMBL/GenBank/DDBJ databases">
        <authorList>
            <person name="Steward A R."/>
        </authorList>
    </citation>
    <scope>NUCLEOTIDE SEQUENCE</scope>
</reference>
<evidence type="ECO:0000259" key="7">
    <source>
        <dbReference type="PROSITE" id="PS50011"/>
    </source>
</evidence>
<evidence type="ECO:0000256" key="4">
    <source>
        <dbReference type="PIRSR" id="PIRSR000615-1"/>
    </source>
</evidence>
<dbReference type="Gene3D" id="3.30.200.20">
    <property type="entry name" value="Phosphorylase Kinase, domain 1"/>
    <property type="match status" value="1"/>
</dbReference>
<feature type="binding site" evidence="5">
    <location>
        <position position="844"/>
    </location>
    <ligand>
        <name>Mg(2+)</name>
        <dbReference type="ChEBI" id="CHEBI:18420"/>
    </ligand>
</feature>
<dbReference type="SUPFAM" id="SSF56112">
    <property type="entry name" value="Protein kinase-like (PK-like)"/>
    <property type="match status" value="1"/>
</dbReference>
<keyword evidence="1" id="KW-0547">Nucleotide-binding</keyword>
<dbReference type="GO" id="GO:0004672">
    <property type="term" value="F:protein kinase activity"/>
    <property type="evidence" value="ECO:0007669"/>
    <property type="project" value="InterPro"/>
</dbReference>
<feature type="compositionally biased region" description="Polar residues" evidence="6">
    <location>
        <begin position="474"/>
        <end position="491"/>
    </location>
</feature>
<dbReference type="EMBL" id="CAJOBZ010000001">
    <property type="protein sequence ID" value="CAF4744154.1"/>
    <property type="molecule type" value="Genomic_DNA"/>
</dbReference>
<evidence type="ECO:0000256" key="1">
    <source>
        <dbReference type="ARBA" id="ARBA00022741"/>
    </source>
</evidence>
<dbReference type="InterPro" id="IPR013098">
    <property type="entry name" value="Ig_I-set"/>
</dbReference>
<dbReference type="InterPro" id="IPR013783">
    <property type="entry name" value="Ig-like_fold"/>
</dbReference>
<accession>A0A821L1X8</accession>
<dbReference type="OrthoDB" id="10260894at2759"/>
<dbReference type="Gene3D" id="2.60.40.10">
    <property type="entry name" value="Immunoglobulins"/>
    <property type="match status" value="3"/>
</dbReference>
<proteinExistence type="predicted"/>
<dbReference type="FunFam" id="1.10.510.10:FF:000571">
    <property type="entry name" value="Maternal embryonic leucine zipper kinase"/>
    <property type="match status" value="1"/>
</dbReference>
<protein>
    <submittedName>
        <fullName evidence="9">Uncharacterized protein</fullName>
    </submittedName>
</protein>
<keyword evidence="10" id="KW-1185">Reference proteome</keyword>
<dbReference type="Gene3D" id="1.10.510.10">
    <property type="entry name" value="Transferase(Phosphotransferase) domain 1"/>
    <property type="match status" value="1"/>
</dbReference>
<keyword evidence="3" id="KW-0393">Immunoglobulin domain</keyword>
<dbReference type="SUPFAM" id="SSF48726">
    <property type="entry name" value="Immunoglobulin"/>
    <property type="match status" value="4"/>
</dbReference>
<dbReference type="Pfam" id="PF00069">
    <property type="entry name" value="Pkinase"/>
    <property type="match status" value="1"/>
</dbReference>
<evidence type="ECO:0000259" key="8">
    <source>
        <dbReference type="PROSITE" id="PS50835"/>
    </source>
</evidence>
<dbReference type="InterPro" id="IPR008271">
    <property type="entry name" value="Ser/Thr_kinase_AS"/>
</dbReference>
<dbReference type="InterPro" id="IPR003599">
    <property type="entry name" value="Ig_sub"/>
</dbReference>
<evidence type="ECO:0000313" key="10">
    <source>
        <dbReference type="Proteomes" id="UP000663880"/>
    </source>
</evidence>
<organism evidence="9 10">
    <name type="scientific">Pieris macdunnoughi</name>
    <dbReference type="NCBI Taxonomy" id="345717"/>
    <lineage>
        <taxon>Eukaryota</taxon>
        <taxon>Metazoa</taxon>
        <taxon>Ecdysozoa</taxon>
        <taxon>Arthropoda</taxon>
        <taxon>Hexapoda</taxon>
        <taxon>Insecta</taxon>
        <taxon>Pterygota</taxon>
        <taxon>Neoptera</taxon>
        <taxon>Endopterygota</taxon>
        <taxon>Lepidoptera</taxon>
        <taxon>Glossata</taxon>
        <taxon>Ditrysia</taxon>
        <taxon>Papilionoidea</taxon>
        <taxon>Pieridae</taxon>
        <taxon>Pierinae</taxon>
        <taxon>Pieris</taxon>
    </lineage>
</organism>
<evidence type="ECO:0000256" key="5">
    <source>
        <dbReference type="PIRSR" id="PIRSR000615-3"/>
    </source>
</evidence>
<feature type="domain" description="Protein kinase" evidence="7">
    <location>
        <begin position="705"/>
        <end position="960"/>
    </location>
</feature>
<sequence length="1014" mass="115867">MDAPITVSLDVDFCMQDIIVNENGRLTLECDLSNSARKKVKTYWYKNGEVITSWRRIKTSSTGNFCKLILTSITPKDQGVYIFHCNEVSTQVKVLLYIKPAKPNIPNGVFYIKAQPRHRMGMQTQLISSKFYADDTIKLEASLKKNKIEEFQWFKNNKVVKEGARRIILNDDKNTSLSIRKAKETDTGIYHVVGKTKYGVESSFAEVIVVKLEQEKLLPIGDYIPRVDETFTKTEEVYEGEEARIIFKIYYDNHTVFKCFKDDNIWKANDNIEVQYYNSRYIALRFLTASMIDTGTYRVTVSNIETGRSETCECKLLVKRITPKPTPVKIIQPLNSAITYFGSSIDFKCEFEIQDPEFCCAVWDVGAYRVERSSNKFNVFCRGSEFCLHIKEVEPDMAGLVLCQIRKAIPRKKSVSLCTSIANLTIIPQLIGEVISTKLKVTNKKPGFYYSGVKEVVPISLTESQTDNHDTDTGEWTGSSTTQTDLSSYSQGEGARGNDEVKRKALEKIQVPTPSNTKPLDNFVLYLETQSHTSKKNVTRAVPFTVEPRSVASNKNNGNSMIITYSKLDEAVYWMEATSNSPEIFRNVIVENGIHEDANTPNGAVRRLHAIVFKWQNPADYWFVVEMLDAEDFEESGITRTPQFKLLDAPVERILKFRISAQRVSKDFCFSDNIAFKIRSQQLTPDYLARCSRILLMKNYKTIFKETRVNLGGGAFGKVDLVRFITGENYAAKKIDIASNIMKTRTMREYHIQTSLDHPKLVRMYLSFCANENTILIMDFMRGGELFERLVQDDHINETDVIVYVGQICEALRYLHSKNIIHMDIKPENILCESPNTRLVKVADFGVAHQIKDFENLTLWTKYGTMGYVSPEVLNFEPLTTGCDMWSFGVITYLLLSGMLPFNGSNMSEIISATRRGQFNYYDPAFNNICDLAKDFINNLLKPRPASRMTAAMALEHRWLKEGPSKGFGNSPLKKTRDNLRDYLAKNRRWQRVGNILIAAHRMRSAILKSEERT</sequence>
<dbReference type="GO" id="GO:0005524">
    <property type="term" value="F:ATP binding"/>
    <property type="evidence" value="ECO:0007669"/>
    <property type="project" value="UniProtKB-KW"/>
</dbReference>
<dbReference type="PROSITE" id="PS00108">
    <property type="entry name" value="PROTEIN_KINASE_ST"/>
    <property type="match status" value="1"/>
</dbReference>
<dbReference type="PROSITE" id="PS50011">
    <property type="entry name" value="PROTEIN_KINASE_DOM"/>
    <property type="match status" value="1"/>
</dbReference>
<comment type="caution">
    <text evidence="9">The sequence shown here is derived from an EMBL/GenBank/DDBJ whole genome shotgun (WGS) entry which is preliminary data.</text>
</comment>
<evidence type="ECO:0000256" key="3">
    <source>
        <dbReference type="ARBA" id="ARBA00023319"/>
    </source>
</evidence>
<dbReference type="Proteomes" id="UP000663880">
    <property type="component" value="Unassembled WGS sequence"/>
</dbReference>
<evidence type="ECO:0000256" key="6">
    <source>
        <dbReference type="SAM" id="MobiDB-lite"/>
    </source>
</evidence>
<dbReference type="Pfam" id="PF07679">
    <property type="entry name" value="I-set"/>
    <property type="match status" value="2"/>
</dbReference>
<evidence type="ECO:0000256" key="2">
    <source>
        <dbReference type="ARBA" id="ARBA00022840"/>
    </source>
</evidence>
<gene>
    <name evidence="9" type="ORF">PMACD_LOCUS228</name>
</gene>
<dbReference type="InterPro" id="IPR007110">
    <property type="entry name" value="Ig-like_dom"/>
</dbReference>
<dbReference type="PANTHER" id="PTHR24347">
    <property type="entry name" value="SERINE/THREONINE-PROTEIN KINASE"/>
    <property type="match status" value="1"/>
</dbReference>
<dbReference type="InterPro" id="IPR036179">
    <property type="entry name" value="Ig-like_dom_sf"/>
</dbReference>
<feature type="binding site" evidence="5">
    <location>
        <position position="829"/>
    </location>
    <ligand>
        <name>Mg(2+)</name>
        <dbReference type="ChEBI" id="CHEBI:18420"/>
    </ligand>
</feature>
<dbReference type="PROSITE" id="PS50835">
    <property type="entry name" value="IG_LIKE"/>
    <property type="match status" value="1"/>
</dbReference>
<dbReference type="SMART" id="SM00220">
    <property type="entry name" value="S_TKc"/>
    <property type="match status" value="1"/>
</dbReference>
<feature type="region of interest" description="Disordered" evidence="6">
    <location>
        <begin position="464"/>
        <end position="499"/>
    </location>
</feature>
<keyword evidence="5" id="KW-0460">Magnesium</keyword>
<feature type="domain" description="Ig-like" evidence="8">
    <location>
        <begin position="4"/>
        <end position="81"/>
    </location>
</feature>
<dbReference type="CDD" id="cd00096">
    <property type="entry name" value="Ig"/>
    <property type="match status" value="1"/>
</dbReference>
<dbReference type="InterPro" id="IPR011009">
    <property type="entry name" value="Kinase-like_dom_sf"/>
</dbReference>
<keyword evidence="5" id="KW-0479">Metal-binding</keyword>